<dbReference type="Pfam" id="PF06293">
    <property type="entry name" value="Kdo"/>
    <property type="match status" value="2"/>
</dbReference>
<organism evidence="2 3">
    <name type="scientific">Hymenoscyphus albidus</name>
    <dbReference type="NCBI Taxonomy" id="595503"/>
    <lineage>
        <taxon>Eukaryota</taxon>
        <taxon>Fungi</taxon>
        <taxon>Dikarya</taxon>
        <taxon>Ascomycota</taxon>
        <taxon>Pezizomycotina</taxon>
        <taxon>Leotiomycetes</taxon>
        <taxon>Helotiales</taxon>
        <taxon>Helotiaceae</taxon>
        <taxon>Hymenoscyphus</taxon>
    </lineage>
</organism>
<dbReference type="SUPFAM" id="SSF56112">
    <property type="entry name" value="Protein kinase-like (PK-like)"/>
    <property type="match status" value="2"/>
</dbReference>
<dbReference type="PANTHER" id="PTHR37171:SF1">
    <property type="entry name" value="SERINE_THREONINE-PROTEIN KINASE YRZF-RELATED"/>
    <property type="match status" value="1"/>
</dbReference>
<sequence length="839" mass="94398">NLRISSKGQASSSNPKPRNADQICVYKEADGTRSLCMVVEYKPSHKLSVFNLRAGLLRADEGSMNIPEEVINRVTIPTDPEAKFVYHSEWLTAAALSQTYTYMIENGLKYSKLGTGEADVFLLIKEEEPHTLYYHLAEPNIEAEAQSEVDTVLCRTAVSQTLTFSLMALDSKPRNQKWRNHTLETACRAVIDHETILQQIPAEEKTLTPPPSVFHARIYPFERSPIMLRPRKLRKARNSCGSVNIIVHEDPQSPSGSSDETSDIETPSKQRAHTHQSNVGQVRPVRKSQAAEESDVCHRQYCTQACLLGLVRKRPLDDACPNVNAHRAHKTGNYHALEQKSLIKLMSRQLAENPDNGCEPLGKQGACGALFRLTLEWYGYTFVAKGTVTAFEAKLKHEGLVYQHLNEVQGELIPVYLGNISLVCPYFLDVGVRIVHMLLMSWAGEQARNDSMLAMGRDLATETNRAVTKMLDCGVEHRDVRPPNILWNSEGRKVILVDFERSEIFSVFHARIYPFERSPIMLRPRKLRKARNSCGSVNIIVHEDPQSPSGSSDETSDIETPSKQRAHTHQSNVGQVRPVRKSQAAEESDVCHRQYCTQACLLGLVRKRPLDDACPNVNAHRAHKTGNYHALEQKSLIKLMSRQLAENPDNGCEPLGKQGACGALFRLTLEWYGYTFVAKGTVTAFEAKLKHEGLVYQHLNEVQGELIPVYLGNISLVCPYFLDVGVRIVHMLLMSWAGEQARNDSMLAMGRDLATETNRAVTKMLDCGVEHRDVRPPNILWNSEGRKVILVDFERSEILKQMPILQEISPNRKRKHLYLADTASCSSQHHHQRFISAVT</sequence>
<feature type="region of interest" description="Disordered" evidence="1">
    <location>
        <begin position="538"/>
        <end position="581"/>
    </location>
</feature>
<dbReference type="InterPro" id="IPR052396">
    <property type="entry name" value="Meiotic_Drive_Suppr_Kinase"/>
</dbReference>
<dbReference type="EMBL" id="CAJVRM010000601">
    <property type="protein sequence ID" value="CAG8982361.1"/>
    <property type="molecule type" value="Genomic_DNA"/>
</dbReference>
<comment type="caution">
    <text evidence="2">The sequence shown here is derived from an EMBL/GenBank/DDBJ whole genome shotgun (WGS) entry which is preliminary data.</text>
</comment>
<keyword evidence="3" id="KW-1185">Reference proteome</keyword>
<reference evidence="2" key="1">
    <citation type="submission" date="2021-07" db="EMBL/GenBank/DDBJ databases">
        <authorList>
            <person name="Durling M."/>
        </authorList>
    </citation>
    <scope>NUCLEOTIDE SEQUENCE</scope>
</reference>
<protein>
    <recommendedName>
        <fullName evidence="4">Protein kinase domain-containing protein</fullName>
    </recommendedName>
</protein>
<evidence type="ECO:0000256" key="1">
    <source>
        <dbReference type="SAM" id="MobiDB-lite"/>
    </source>
</evidence>
<feature type="non-terminal residue" evidence="2">
    <location>
        <position position="1"/>
    </location>
</feature>
<dbReference type="Proteomes" id="UP000701801">
    <property type="component" value="Unassembled WGS sequence"/>
</dbReference>
<dbReference type="AlphaFoldDB" id="A0A9N9M1A8"/>
<feature type="region of interest" description="Disordered" evidence="1">
    <location>
        <begin position="243"/>
        <end position="287"/>
    </location>
</feature>
<proteinExistence type="predicted"/>
<dbReference type="PANTHER" id="PTHR37171">
    <property type="entry name" value="SERINE/THREONINE-PROTEIN KINASE YRZF-RELATED"/>
    <property type="match status" value="1"/>
</dbReference>
<gene>
    <name evidence="2" type="ORF">HYALB_00013990</name>
</gene>
<dbReference type="OrthoDB" id="2156052at2759"/>
<accession>A0A9N9M1A8</accession>
<name>A0A9N9M1A8_9HELO</name>
<dbReference type="InterPro" id="IPR011009">
    <property type="entry name" value="Kinase-like_dom_sf"/>
</dbReference>
<evidence type="ECO:0008006" key="4">
    <source>
        <dbReference type="Google" id="ProtNLM"/>
    </source>
</evidence>
<feature type="compositionally biased region" description="Polar residues" evidence="1">
    <location>
        <begin position="252"/>
        <end position="280"/>
    </location>
</feature>
<feature type="compositionally biased region" description="Polar residues" evidence="1">
    <location>
        <begin position="546"/>
        <end position="574"/>
    </location>
</feature>
<evidence type="ECO:0000313" key="3">
    <source>
        <dbReference type="Proteomes" id="UP000701801"/>
    </source>
</evidence>
<evidence type="ECO:0000313" key="2">
    <source>
        <dbReference type="EMBL" id="CAG8982361.1"/>
    </source>
</evidence>